<name>A0A6A5BP41_NAEFO</name>
<accession>A0A6A5BP41</accession>
<reference evidence="3 4" key="1">
    <citation type="journal article" date="2019" name="Sci. Rep.">
        <title>Nanopore sequencing improves the draft genome of the human pathogenic amoeba Naegleria fowleri.</title>
        <authorList>
            <person name="Liechti N."/>
            <person name="Schurch N."/>
            <person name="Bruggmann R."/>
            <person name="Wittwer M."/>
        </authorList>
    </citation>
    <scope>NUCLEOTIDE SEQUENCE [LARGE SCALE GENOMIC DNA]</scope>
    <source>
        <strain evidence="3 4">ATCC 30894</strain>
    </source>
</reference>
<dbReference type="PRINTS" id="PR01653">
    <property type="entry name" value="TCTPROTEIN"/>
</dbReference>
<evidence type="ECO:0000259" key="2">
    <source>
        <dbReference type="PROSITE" id="PS51797"/>
    </source>
</evidence>
<sequence>MKVYTDIFTRDELFSDSYPMKTEYEGFIYNVSSKFMVKDEDEDILYDPDQFEKLENKPENTTKVDQIVDSFHLVEIPGIEKVKQLVDTIGPYLSTLRAKIEKESAEKLAKFNEQVKKFLAEQVGKDIKNYKFYQGESNDMDKSMLIFQKFNDDGKTSQLYFFVDGLKEVKM</sequence>
<protein>
    <recommendedName>
        <fullName evidence="2">TCTP domain-containing protein</fullName>
    </recommendedName>
</protein>
<dbReference type="InterPro" id="IPR011323">
    <property type="entry name" value="Mss4/transl-control_tumour"/>
</dbReference>
<dbReference type="VEuPathDB" id="AmoebaDB:NfTy_033190"/>
<evidence type="ECO:0000256" key="1">
    <source>
        <dbReference type="PROSITE-ProRule" id="PRU01133"/>
    </source>
</evidence>
<dbReference type="AlphaFoldDB" id="A0A6A5BP41"/>
<dbReference type="VEuPathDB" id="AmoebaDB:FDP41_001927"/>
<keyword evidence="4" id="KW-1185">Reference proteome</keyword>
<gene>
    <name evidence="3" type="ORF">FDP41_001927</name>
</gene>
<dbReference type="Pfam" id="PF00838">
    <property type="entry name" value="TCTP"/>
    <property type="match status" value="1"/>
</dbReference>
<dbReference type="GO" id="GO:0005509">
    <property type="term" value="F:calcium ion binding"/>
    <property type="evidence" value="ECO:0007669"/>
    <property type="project" value="TreeGrafter"/>
</dbReference>
<dbReference type="Proteomes" id="UP000444721">
    <property type="component" value="Unassembled WGS sequence"/>
</dbReference>
<dbReference type="InterPro" id="IPR018105">
    <property type="entry name" value="Translational_control_tumour_p"/>
</dbReference>
<dbReference type="SUPFAM" id="SSF51316">
    <property type="entry name" value="Mss4-like"/>
    <property type="match status" value="1"/>
</dbReference>
<dbReference type="InterPro" id="IPR011057">
    <property type="entry name" value="Mss4-like_sf"/>
</dbReference>
<dbReference type="PROSITE" id="PS51797">
    <property type="entry name" value="TCTP_3"/>
    <property type="match status" value="1"/>
</dbReference>
<dbReference type="InterPro" id="IPR034737">
    <property type="entry name" value="TCTP"/>
</dbReference>
<feature type="domain" description="TCTP" evidence="2">
    <location>
        <begin position="1"/>
        <end position="171"/>
    </location>
</feature>
<proteinExistence type="inferred from homology"/>
<organism evidence="3 4">
    <name type="scientific">Naegleria fowleri</name>
    <name type="common">Brain eating amoeba</name>
    <dbReference type="NCBI Taxonomy" id="5763"/>
    <lineage>
        <taxon>Eukaryota</taxon>
        <taxon>Discoba</taxon>
        <taxon>Heterolobosea</taxon>
        <taxon>Tetramitia</taxon>
        <taxon>Eutetramitia</taxon>
        <taxon>Vahlkampfiidae</taxon>
        <taxon>Naegleria</taxon>
    </lineage>
</organism>
<dbReference type="GeneID" id="68109145"/>
<evidence type="ECO:0000313" key="3">
    <source>
        <dbReference type="EMBL" id="KAF0978857.1"/>
    </source>
</evidence>
<dbReference type="PANTHER" id="PTHR11991:SF0">
    <property type="entry name" value="TRANSLATIONALLY-CONTROLLED TUMOR PROTEIN"/>
    <property type="match status" value="1"/>
</dbReference>
<dbReference type="PANTHER" id="PTHR11991">
    <property type="entry name" value="TRANSLATIONALLY CONTROLLED TUMOR PROTEIN-RELATED"/>
    <property type="match status" value="1"/>
</dbReference>
<evidence type="ECO:0000313" key="4">
    <source>
        <dbReference type="Proteomes" id="UP000444721"/>
    </source>
</evidence>
<comment type="similarity">
    <text evidence="1">Belongs to the TCTP family.</text>
</comment>
<comment type="caution">
    <text evidence="3">The sequence shown here is derived from an EMBL/GenBank/DDBJ whole genome shotgun (WGS) entry which is preliminary data.</text>
</comment>
<dbReference type="EMBL" id="VFQX01000028">
    <property type="protein sequence ID" value="KAF0978857.1"/>
    <property type="molecule type" value="Genomic_DNA"/>
</dbReference>
<dbReference type="OMA" id="CAMITEG"/>
<dbReference type="Gene3D" id="2.170.150.10">
    <property type="entry name" value="Metal Binding Protein, Guanine Nucleotide Exchange Factor, Chain A"/>
    <property type="match status" value="1"/>
</dbReference>
<dbReference type="RefSeq" id="XP_044563570.1">
    <property type="nucleotide sequence ID" value="XM_044705065.1"/>
</dbReference>
<dbReference type="VEuPathDB" id="AmoebaDB:NF0009160"/>
<dbReference type="GO" id="GO:0005737">
    <property type="term" value="C:cytoplasm"/>
    <property type="evidence" value="ECO:0007669"/>
    <property type="project" value="TreeGrafter"/>
</dbReference>
<dbReference type="OrthoDB" id="10248936at2759"/>